<proteinExistence type="predicted"/>
<feature type="transmembrane region" description="Helical" evidence="2">
    <location>
        <begin position="526"/>
        <end position="548"/>
    </location>
</feature>
<sequence length="650" mass="72345">MLVSEAVATAIFTITRLLYASALSIVTTIIFSKLPGGSSTKFWYEQPDLVAKITSFFHPFGPTGKRGVKSTNAVAVGCLFLMLALNVLPTILSRLSPITAIDIPGDTNSTLSPISNVFIPTLTDVNLPQLSVPSRSRDATIKFLCSHIEGGCTDARNNTIAKIIWDAVDIRPLRLFHNDSSTNLSVSLDDSFATATTPPQSLQLAKDSLGGQFDYTTSLSFRQWNSNNLTGFYSNAYSSNLANNTFSKYDILNSDQLTPLDTPDLSEMLKQGRRKGEPLPTGGDINRAERWSAIHRTSTLSSVLWQSANAHSGQVGSDWATDCFFCQLIGIQRHSVEANIIYESLTSTNNTDPNRNTFAIQSYVDQESRLSTVLCTVEFNRTSLGLSYWCLHTYSQLWNVYHTGNPYDFLGSYDASASGAEQFSDQSSTPFPFFPPPTNITNKRTYVPIVPIFEIRSRGRCNTDWDFHNQTIQSWMKECAHENLGQLDSTNLTEIARNVWQLSSTITVGGFLVTAQYFTNSMGIDISLPAIVIIGAGLVFCIFGNLIINFVTSPVHRRSLYESIRVMTPDSKDPYNTQRFLLGLSPTNTLRVVESSFDKRISYLKLNNRLIVTLSEKEMSQSDMSINNPEKDNLSTKEPQDWSRRHLINL</sequence>
<feature type="compositionally biased region" description="Basic and acidic residues" evidence="1">
    <location>
        <begin position="629"/>
        <end position="644"/>
    </location>
</feature>
<dbReference type="Proteomes" id="UP000093000">
    <property type="component" value="Unassembled WGS sequence"/>
</dbReference>
<feature type="region of interest" description="Disordered" evidence="1">
    <location>
        <begin position="622"/>
        <end position="650"/>
    </location>
</feature>
<evidence type="ECO:0000256" key="1">
    <source>
        <dbReference type="SAM" id="MobiDB-lite"/>
    </source>
</evidence>
<accession>A0A1C7NKZ7</accession>
<dbReference type="EMBL" id="LUGH01000084">
    <property type="protein sequence ID" value="OBZ89660.1"/>
    <property type="molecule type" value="Genomic_DNA"/>
</dbReference>
<organism evidence="3 4">
    <name type="scientific">Choanephora cucurbitarum</name>
    <dbReference type="NCBI Taxonomy" id="101091"/>
    <lineage>
        <taxon>Eukaryota</taxon>
        <taxon>Fungi</taxon>
        <taxon>Fungi incertae sedis</taxon>
        <taxon>Mucoromycota</taxon>
        <taxon>Mucoromycotina</taxon>
        <taxon>Mucoromycetes</taxon>
        <taxon>Mucorales</taxon>
        <taxon>Mucorineae</taxon>
        <taxon>Choanephoraceae</taxon>
        <taxon>Choanephoroideae</taxon>
        <taxon>Choanephora</taxon>
    </lineage>
</organism>
<gene>
    <name evidence="3" type="ORF">A0J61_02293</name>
</gene>
<keyword evidence="4" id="KW-1185">Reference proteome</keyword>
<dbReference type="OrthoDB" id="2222642at2759"/>
<dbReference type="InParanoid" id="A0A1C7NKZ7"/>
<reference evidence="3 4" key="1">
    <citation type="submission" date="2016-03" db="EMBL/GenBank/DDBJ databases">
        <title>Choanephora cucurbitarum.</title>
        <authorList>
            <person name="Min B."/>
            <person name="Park H."/>
            <person name="Park J.-H."/>
            <person name="Shin H.-D."/>
            <person name="Choi I.-G."/>
        </authorList>
    </citation>
    <scope>NUCLEOTIDE SEQUENCE [LARGE SCALE GENOMIC DNA]</scope>
    <source>
        <strain evidence="3 4">KUS-F28377</strain>
    </source>
</reference>
<evidence type="ECO:0000313" key="4">
    <source>
        <dbReference type="Proteomes" id="UP000093000"/>
    </source>
</evidence>
<keyword evidence="2" id="KW-1133">Transmembrane helix</keyword>
<name>A0A1C7NKZ7_9FUNG</name>
<keyword evidence="2" id="KW-0472">Membrane</keyword>
<feature type="transmembrane region" description="Helical" evidence="2">
    <location>
        <begin position="73"/>
        <end position="92"/>
    </location>
</feature>
<comment type="caution">
    <text evidence="3">The sequence shown here is derived from an EMBL/GenBank/DDBJ whole genome shotgun (WGS) entry which is preliminary data.</text>
</comment>
<protein>
    <submittedName>
        <fullName evidence="3">Uncharacterized protein</fullName>
    </submittedName>
</protein>
<evidence type="ECO:0000256" key="2">
    <source>
        <dbReference type="SAM" id="Phobius"/>
    </source>
</evidence>
<keyword evidence="2" id="KW-0812">Transmembrane</keyword>
<evidence type="ECO:0000313" key="3">
    <source>
        <dbReference type="EMBL" id="OBZ89660.1"/>
    </source>
</evidence>
<feature type="transmembrane region" description="Helical" evidence="2">
    <location>
        <begin position="6"/>
        <end position="31"/>
    </location>
</feature>
<dbReference type="AlphaFoldDB" id="A0A1C7NKZ7"/>